<dbReference type="GO" id="GO:0051015">
    <property type="term" value="F:actin filament binding"/>
    <property type="evidence" value="ECO:0007669"/>
    <property type="project" value="TreeGrafter"/>
</dbReference>
<organism evidence="7 8">
    <name type="scientific">Blyttiomyces helicus</name>
    <dbReference type="NCBI Taxonomy" id="388810"/>
    <lineage>
        <taxon>Eukaryota</taxon>
        <taxon>Fungi</taxon>
        <taxon>Fungi incertae sedis</taxon>
        <taxon>Chytridiomycota</taxon>
        <taxon>Chytridiomycota incertae sedis</taxon>
        <taxon>Chytridiomycetes</taxon>
        <taxon>Chytridiomycetes incertae sedis</taxon>
        <taxon>Blyttiomyces</taxon>
    </lineage>
</organism>
<dbReference type="Proteomes" id="UP000269721">
    <property type="component" value="Unassembled WGS sequence"/>
</dbReference>
<dbReference type="GO" id="GO:0008290">
    <property type="term" value="C:F-actin capping protein complex"/>
    <property type="evidence" value="ECO:0007669"/>
    <property type="project" value="UniProtKB-UniRule"/>
</dbReference>
<dbReference type="EMBL" id="KZ995212">
    <property type="protein sequence ID" value="RKO91143.1"/>
    <property type="molecule type" value="Genomic_DNA"/>
</dbReference>
<dbReference type="GO" id="GO:0030863">
    <property type="term" value="C:cortical cytoskeleton"/>
    <property type="evidence" value="ECO:0007669"/>
    <property type="project" value="TreeGrafter"/>
</dbReference>
<comment type="similarity">
    <text evidence="1 6">Belongs to the F-actin-capping protein alpha subunit family.</text>
</comment>
<evidence type="ECO:0000256" key="4">
    <source>
        <dbReference type="ARBA" id="ARBA00023203"/>
    </source>
</evidence>
<protein>
    <recommendedName>
        <fullName evidence="2 6">F-actin-capping protein subunit alpha</fullName>
    </recommendedName>
</protein>
<dbReference type="PANTHER" id="PTHR10653:SF0">
    <property type="entry name" value="F-ACTIN-CAPPING PROTEIN SUBUNIT ALPHA"/>
    <property type="match status" value="1"/>
</dbReference>
<comment type="subunit">
    <text evidence="6">Heterodimer of an alpha and a beta subunit.</text>
</comment>
<evidence type="ECO:0000256" key="2">
    <source>
        <dbReference type="ARBA" id="ARBA00014038"/>
    </source>
</evidence>
<evidence type="ECO:0000256" key="6">
    <source>
        <dbReference type="RuleBase" id="RU365077"/>
    </source>
</evidence>
<gene>
    <name evidence="7" type="ORF">BDK51DRAFT_24380</name>
</gene>
<proteinExistence type="inferred from homology"/>
<dbReference type="InterPro" id="IPR037282">
    <property type="entry name" value="CapZ_alpha/beta"/>
</dbReference>
<dbReference type="PRINTS" id="PR00191">
    <property type="entry name" value="FACTINCAPA"/>
</dbReference>
<dbReference type="Pfam" id="PF01267">
    <property type="entry name" value="F-actin_cap_A"/>
    <property type="match status" value="1"/>
</dbReference>
<dbReference type="PROSITE" id="PS00748">
    <property type="entry name" value="F_ACTIN_CAPPING_A_1"/>
    <property type="match status" value="1"/>
</dbReference>
<dbReference type="OrthoDB" id="340550at2759"/>
<evidence type="ECO:0000313" key="7">
    <source>
        <dbReference type="EMBL" id="RKO91143.1"/>
    </source>
</evidence>
<evidence type="ECO:0000256" key="1">
    <source>
        <dbReference type="ARBA" id="ARBA00010479"/>
    </source>
</evidence>
<keyword evidence="8" id="KW-1185">Reference proteome</keyword>
<dbReference type="GO" id="GO:0030036">
    <property type="term" value="P:actin cytoskeleton organization"/>
    <property type="evidence" value="ECO:0007669"/>
    <property type="project" value="TreeGrafter"/>
</dbReference>
<evidence type="ECO:0000256" key="3">
    <source>
        <dbReference type="ARBA" id="ARBA00022467"/>
    </source>
</evidence>
<dbReference type="InterPro" id="IPR042489">
    <property type="entry name" value="CapZ_alpha_1"/>
</dbReference>
<dbReference type="FunFam" id="3.90.1150.210:FF:000003">
    <property type="entry name" value="F-actin-capping protein subunit alpha"/>
    <property type="match status" value="1"/>
</dbReference>
<dbReference type="PROSITE" id="PS00749">
    <property type="entry name" value="F_ACTIN_CAPPING_A_2"/>
    <property type="match status" value="1"/>
</dbReference>
<dbReference type="InterPro" id="IPR002189">
    <property type="entry name" value="CapZ_alpha"/>
</dbReference>
<dbReference type="Gene3D" id="3.30.1140.60">
    <property type="entry name" value="F-actin capping protein, alpha subunit"/>
    <property type="match status" value="1"/>
</dbReference>
<name>A0A4P9WH26_9FUNG</name>
<comment type="function">
    <text evidence="5 6">F-actin-capping proteins bind in a Ca(2+)-independent manner to the fast growing ends of actin filaments (barbed end) thereby blocking the exchange of subunits at these ends. Unlike other capping proteins (such as gelsolin and severin), these proteins do not sever actin filaments.</text>
</comment>
<dbReference type="PANTHER" id="PTHR10653">
    <property type="entry name" value="F-ACTIN-CAPPING PROTEIN SUBUNIT ALPHA"/>
    <property type="match status" value="1"/>
</dbReference>
<dbReference type="InterPro" id="IPR042276">
    <property type="entry name" value="CapZ_alpha/beta_2"/>
</dbReference>
<reference evidence="8" key="1">
    <citation type="journal article" date="2018" name="Nat. Microbiol.">
        <title>Leveraging single-cell genomics to expand the fungal tree of life.</title>
        <authorList>
            <person name="Ahrendt S.R."/>
            <person name="Quandt C.A."/>
            <person name="Ciobanu D."/>
            <person name="Clum A."/>
            <person name="Salamov A."/>
            <person name="Andreopoulos B."/>
            <person name="Cheng J.F."/>
            <person name="Woyke T."/>
            <person name="Pelin A."/>
            <person name="Henrissat B."/>
            <person name="Reynolds N.K."/>
            <person name="Benny G.L."/>
            <person name="Smith M.E."/>
            <person name="James T.Y."/>
            <person name="Grigoriev I.V."/>
        </authorList>
    </citation>
    <scope>NUCLEOTIDE SEQUENCE [LARGE SCALE GENOMIC DNA]</scope>
</reference>
<dbReference type="AlphaFoldDB" id="A0A4P9WH26"/>
<keyword evidence="3 6" id="KW-0117">Actin capping</keyword>
<dbReference type="SUPFAM" id="SSF90096">
    <property type="entry name" value="Subunits of heterodimeric actin filament capping protein Capz"/>
    <property type="match status" value="1"/>
</dbReference>
<dbReference type="GO" id="GO:0051016">
    <property type="term" value="P:barbed-end actin filament capping"/>
    <property type="evidence" value="ECO:0007669"/>
    <property type="project" value="UniProtKB-UniRule"/>
</dbReference>
<keyword evidence="4 6" id="KW-0009">Actin-binding</keyword>
<evidence type="ECO:0000256" key="5">
    <source>
        <dbReference type="ARBA" id="ARBA00025389"/>
    </source>
</evidence>
<accession>A0A4P9WH26</accession>
<dbReference type="Gene3D" id="3.90.1150.210">
    <property type="entry name" value="F-actin capping protein, beta subunit"/>
    <property type="match status" value="1"/>
</dbReference>
<evidence type="ECO:0000313" key="8">
    <source>
        <dbReference type="Proteomes" id="UP000269721"/>
    </source>
</evidence>
<dbReference type="InterPro" id="IPR017865">
    <property type="entry name" value="F-actin_cap_asu_CS"/>
</dbReference>
<sequence>MAQISDEEKLKIASSFILDSPPGEINDVFNDVRTLLDDDALLQRGIGEAFEEHNTEQLVAVDVPGAEHKVIISKYNQIDPAHYYDPRSSQVFSFDHIRQVASDPEPKDRGSSEGHRAALDDAAAQYVAEHYPDGVSSVFDDGENNLIIAISDTKYSPSNYWNGRWRSIWTASVGSNAIIGSFKVNVHYYEEGNVQLASSKEVSCTIAAATPDPNGFAKFVFKAIEKAENEFQNELNVNFTQLAGTTFKALRRTLPVTRNKIEWQSIANCELVRFI</sequence>